<feature type="transmembrane region" description="Helical" evidence="1">
    <location>
        <begin position="12"/>
        <end position="34"/>
    </location>
</feature>
<keyword evidence="1" id="KW-0812">Transmembrane</keyword>
<sequence>MLKFEEKFQHPNLVHLTVMLVLALPFLISMVNFYRHGYMLVMFKSIPVTLFWLLSPVMIYLLIILMMKKFKRQ</sequence>
<evidence type="ECO:0000313" key="2">
    <source>
        <dbReference type="EMBL" id="MBA0016962.1"/>
    </source>
</evidence>
<evidence type="ECO:0000313" key="3">
    <source>
        <dbReference type="Proteomes" id="UP000530186"/>
    </source>
</evidence>
<keyword evidence="3" id="KW-1185">Reference proteome</keyword>
<comment type="caution">
    <text evidence="2">The sequence shown here is derived from an EMBL/GenBank/DDBJ whole genome shotgun (WGS) entry which is preliminary data.</text>
</comment>
<dbReference type="Proteomes" id="UP000530186">
    <property type="component" value="Unassembled WGS sequence"/>
</dbReference>
<gene>
    <name evidence="2" type="ORF">HZR21_07475</name>
</gene>
<protein>
    <submittedName>
        <fullName evidence="2">Uncharacterized protein</fullName>
    </submittedName>
</protein>
<accession>A0A7V8SK20</accession>
<name>A0A7V8SK20_9LACT</name>
<dbReference type="GeneID" id="303195355"/>
<dbReference type="RefSeq" id="WP_180747104.1">
    <property type="nucleotide sequence ID" value="NZ_CBCRWQ010000013.1"/>
</dbReference>
<dbReference type="AlphaFoldDB" id="A0A7V8SK20"/>
<feature type="transmembrane region" description="Helical" evidence="1">
    <location>
        <begin position="46"/>
        <end position="67"/>
    </location>
</feature>
<dbReference type="EMBL" id="JACBNY010000012">
    <property type="protein sequence ID" value="MBA0016962.1"/>
    <property type="molecule type" value="Genomic_DNA"/>
</dbReference>
<reference evidence="2 3" key="1">
    <citation type="submission" date="2020-07" db="EMBL/GenBank/DDBJ databases">
        <authorList>
            <person name="Hilgarth M."/>
            <person name="Werum V."/>
            <person name="Vogel R.F."/>
        </authorList>
    </citation>
    <scope>NUCLEOTIDE SEQUENCE [LARGE SCALE GENOMIC DNA]</scope>
    <source>
        <strain evidence="2 3">DSM 28961</strain>
    </source>
</reference>
<keyword evidence="1" id="KW-1133">Transmembrane helix</keyword>
<evidence type="ECO:0000256" key="1">
    <source>
        <dbReference type="SAM" id="Phobius"/>
    </source>
</evidence>
<organism evidence="2 3">
    <name type="scientific">Pseudolactococcus laudensis</name>
    <dbReference type="NCBI Taxonomy" id="1494461"/>
    <lineage>
        <taxon>Bacteria</taxon>
        <taxon>Bacillati</taxon>
        <taxon>Bacillota</taxon>
        <taxon>Bacilli</taxon>
        <taxon>Lactobacillales</taxon>
        <taxon>Streptococcaceae</taxon>
        <taxon>Pseudolactococcus</taxon>
    </lineage>
</organism>
<keyword evidence="1" id="KW-0472">Membrane</keyword>
<proteinExistence type="predicted"/>